<dbReference type="PANTHER" id="PTHR13301">
    <property type="entry name" value="X-BOX TRANSCRIPTION FACTOR-RELATED"/>
    <property type="match status" value="1"/>
</dbReference>
<accession>A0A1R3G9K3</accession>
<feature type="transmembrane region" description="Helical" evidence="12">
    <location>
        <begin position="574"/>
        <end position="592"/>
    </location>
</feature>
<keyword evidence="2" id="KW-0328">Glycosyltransferase</keyword>
<dbReference type="InterPro" id="IPR005150">
    <property type="entry name" value="Cellulose_synth"/>
</dbReference>
<reference evidence="13 14" key="1">
    <citation type="submission" date="2013-09" db="EMBL/GenBank/DDBJ databases">
        <title>Corchorus capsularis genome sequencing.</title>
        <authorList>
            <person name="Alam M."/>
            <person name="Haque M.S."/>
            <person name="Islam M.S."/>
            <person name="Emdad E.M."/>
            <person name="Islam M.M."/>
            <person name="Ahmed B."/>
            <person name="Halim A."/>
            <person name="Hossen Q.M.M."/>
            <person name="Hossain M.Z."/>
            <person name="Ahmed R."/>
            <person name="Khan M.M."/>
            <person name="Islam R."/>
            <person name="Rashid M.M."/>
            <person name="Khan S.A."/>
            <person name="Rahman M.S."/>
            <person name="Alam M."/>
        </authorList>
    </citation>
    <scope>NUCLEOTIDE SEQUENCE [LARGE SCALE GENOMIC DNA]</scope>
    <source>
        <strain evidence="14">cv. CVL-1</strain>
        <tissue evidence="13">Whole seedling</tissue>
    </source>
</reference>
<feature type="binding site" evidence="9">
    <location>
        <position position="142"/>
    </location>
    <ligand>
        <name>UDP-alpha-D-glucose</name>
        <dbReference type="ChEBI" id="CHEBI:58885"/>
    </ligand>
</feature>
<dbReference type="Gene3D" id="3.90.550.10">
    <property type="entry name" value="Spore Coat Polysaccharide Biosynthesis Protein SpsA, Chain A"/>
    <property type="match status" value="3"/>
</dbReference>
<evidence type="ECO:0000256" key="6">
    <source>
        <dbReference type="ARBA" id="ARBA00023136"/>
    </source>
</evidence>
<dbReference type="GO" id="GO:0071555">
    <property type="term" value="P:cell wall organization"/>
    <property type="evidence" value="ECO:0007669"/>
    <property type="project" value="UniProtKB-KW"/>
</dbReference>
<proteinExistence type="predicted"/>
<dbReference type="STRING" id="210143.A0A1R3G9K3"/>
<dbReference type="Gramene" id="OMO54778">
    <property type="protein sequence ID" value="OMO54778"/>
    <property type="gene ID" value="CCACVL1_27573"/>
</dbReference>
<protein>
    <submittedName>
        <fullName evidence="13">Cellulose synthase</fullName>
    </submittedName>
</protein>
<sequence>MASSSSLPLHLCNVNKLAMIINRSHALLHSIAIVFLISYRASFLFQETKNRTVPTLPWLLISASELLLSISWLLGQAYRWRPVTRTVFPERLPGDDKLPAIDVFICTADPDREPTVDVMNTVISAMALDYPPEKLHVYLSDDGGSDRTLHGTKEAWKFAKSWLPFCRRFDIKTSCPEVYFSGFEDYDHGNFSKSSVFEAERQKIKEKYEKFKERIRRVAEEHRKVVEAGGATSNSRDHPSTIQVMQEYSNEEFEENGEVKMPQLVYVAREKRPSHHHNFKAGNLNVLLRVSAMISNSPYILVLDCDMYCNDPTSARQAMCCHLDPHISSSLAYVQFPQTFRNLSKHDIYDSAYRSIFKIQWHGVDGLRGPGMCGTNFYIKREALLGSFKQEAGLDLMELKRSFGPSNEFIKTLRQDYKPSFITDGKSSNILLEEAKVLASCSYEDQTTWGIKVGFLHFCVMEDIFTSFQLQCKGWKSAYLNPVRQQFLGTCTTNLGEVLIHGSRAASGLTQVAISPKFCPLIYAPPRMSFLQSMTYIDMAFWPLLYSLSLWGFALIPQLCLLNAIPLYPEVSDPYFSIFLFIFISSLAKNLYEILITGGEIRTWINERRIWMIQSVTSFASGSLDAFLNMLGLVFPERLPSDEKLPAIDVFICTTDPNKEPTIGVMNTLLSAMALDYPPDKLHVRYDIKTRCPEAYFSRNVDSEPSEFMEEKQKIKEKYELFKERLMRDRENSKLGDRGVYTARDHPSCIEIIQEYSTEGLEEDQIKMPLLVYVSRENSSSHVHHFKAGAVNVLLRVSAVLSNCPYILMLDCDMYCNDPTSARQAMCFHFDPQLSPSLAFVQFPQTFHDISKNDIYDSEVRSAYTGPVLSGTNFYIKREALCGHPIKKGIDLKELKNTYGPSDEIIKSFLQDYKPDINNNGELSNMLLEEAKVLASCSYEDHTKWGKEVGFLYDAVAEDFLTGFILQCKGWISAYVAPSRPQFLGTSTTNLNDLLVQGVRWGSGLVDVAISRFCPLLYGPTRTSFLHCMCYAELSLFPLLYSLPLWCLATIPQLCLLNGISLYPKVSNTYFGVFLFIFISSDE</sequence>
<feature type="transmembrane region" description="Helical" evidence="12">
    <location>
        <begin position="26"/>
        <end position="45"/>
    </location>
</feature>
<dbReference type="InterPro" id="IPR029044">
    <property type="entry name" value="Nucleotide-diphossugar_trans"/>
</dbReference>
<dbReference type="AlphaFoldDB" id="A0A1R3G9K3"/>
<keyword evidence="7" id="KW-0961">Cell wall biogenesis/degradation</keyword>
<evidence type="ECO:0000256" key="2">
    <source>
        <dbReference type="ARBA" id="ARBA00022676"/>
    </source>
</evidence>
<gene>
    <name evidence="13" type="ORF">CCACVL1_27573</name>
</gene>
<keyword evidence="3" id="KW-0808">Transferase</keyword>
<name>A0A1R3G9K3_COCAP</name>
<dbReference type="GO" id="GO:0012505">
    <property type="term" value="C:endomembrane system"/>
    <property type="evidence" value="ECO:0007669"/>
    <property type="project" value="UniProtKB-SubCell"/>
</dbReference>
<evidence type="ECO:0000256" key="10">
    <source>
        <dbReference type="PIRSR" id="PIRSR605150-3"/>
    </source>
</evidence>
<dbReference type="GO" id="GO:0016760">
    <property type="term" value="F:cellulose synthase (UDP-forming) activity"/>
    <property type="evidence" value="ECO:0007669"/>
    <property type="project" value="InterPro"/>
</dbReference>
<dbReference type="EMBL" id="AWWV01014881">
    <property type="protein sequence ID" value="OMO54778.1"/>
    <property type="molecule type" value="Genomic_DNA"/>
</dbReference>
<dbReference type="OMA" id="WINERRI"/>
<evidence type="ECO:0000256" key="5">
    <source>
        <dbReference type="ARBA" id="ARBA00022989"/>
    </source>
</evidence>
<evidence type="ECO:0000256" key="3">
    <source>
        <dbReference type="ARBA" id="ARBA00022679"/>
    </source>
</evidence>
<evidence type="ECO:0000256" key="4">
    <source>
        <dbReference type="ARBA" id="ARBA00022692"/>
    </source>
</evidence>
<keyword evidence="4 12" id="KW-0812">Transmembrane</keyword>
<evidence type="ECO:0000256" key="12">
    <source>
        <dbReference type="SAM" id="Phobius"/>
    </source>
</evidence>
<evidence type="ECO:0000256" key="7">
    <source>
        <dbReference type="ARBA" id="ARBA00023316"/>
    </source>
</evidence>
<organism evidence="13 14">
    <name type="scientific">Corchorus capsularis</name>
    <name type="common">Jute</name>
    <dbReference type="NCBI Taxonomy" id="210143"/>
    <lineage>
        <taxon>Eukaryota</taxon>
        <taxon>Viridiplantae</taxon>
        <taxon>Streptophyta</taxon>
        <taxon>Embryophyta</taxon>
        <taxon>Tracheophyta</taxon>
        <taxon>Spermatophyta</taxon>
        <taxon>Magnoliopsida</taxon>
        <taxon>eudicotyledons</taxon>
        <taxon>Gunneridae</taxon>
        <taxon>Pentapetalae</taxon>
        <taxon>rosids</taxon>
        <taxon>malvids</taxon>
        <taxon>Malvales</taxon>
        <taxon>Malvaceae</taxon>
        <taxon>Grewioideae</taxon>
        <taxon>Apeibeae</taxon>
        <taxon>Corchorus</taxon>
    </lineage>
</organism>
<feature type="active site" evidence="8">
    <location>
        <position position="142"/>
    </location>
</feature>
<keyword evidence="11" id="KW-0175">Coiled coil</keyword>
<dbReference type="GO" id="GO:0016020">
    <property type="term" value="C:membrane"/>
    <property type="evidence" value="ECO:0007669"/>
    <property type="project" value="InterPro"/>
</dbReference>
<comment type="caution">
    <text evidence="13">The sequence shown here is derived from an EMBL/GenBank/DDBJ whole genome shotgun (WGS) entry which is preliminary data.</text>
</comment>
<feature type="active site" evidence="8">
    <location>
        <position position="463"/>
    </location>
</feature>
<evidence type="ECO:0000256" key="8">
    <source>
        <dbReference type="PIRSR" id="PIRSR605150-1"/>
    </source>
</evidence>
<dbReference type="FunFam" id="3.90.550.10:FF:000194">
    <property type="entry name" value="Cellulose synthase-like protein G2 isoform A"/>
    <property type="match status" value="1"/>
</dbReference>
<feature type="binding site" evidence="10">
    <location>
        <position position="280"/>
    </location>
    <ligand>
        <name>Mn(2+)</name>
        <dbReference type="ChEBI" id="CHEBI:29035"/>
    </ligand>
</feature>
<dbReference type="OrthoDB" id="1729325at2759"/>
<keyword evidence="6 12" id="KW-0472">Membrane</keyword>
<feature type="binding site" evidence="10">
    <location>
        <position position="304"/>
    </location>
    <ligand>
        <name>Mn(2+)</name>
        <dbReference type="ChEBI" id="CHEBI:29035"/>
    </ligand>
</feature>
<evidence type="ECO:0000313" key="14">
    <source>
        <dbReference type="Proteomes" id="UP000188268"/>
    </source>
</evidence>
<evidence type="ECO:0000256" key="11">
    <source>
        <dbReference type="SAM" id="Coils"/>
    </source>
</evidence>
<evidence type="ECO:0000256" key="9">
    <source>
        <dbReference type="PIRSR" id="PIRSR605150-2"/>
    </source>
</evidence>
<feature type="coiled-coil region" evidence="11">
    <location>
        <begin position="194"/>
        <end position="221"/>
    </location>
</feature>
<evidence type="ECO:0000256" key="1">
    <source>
        <dbReference type="ARBA" id="ARBA00004127"/>
    </source>
</evidence>
<dbReference type="Proteomes" id="UP000188268">
    <property type="component" value="Unassembled WGS sequence"/>
</dbReference>
<keyword evidence="5 12" id="KW-1133">Transmembrane helix</keyword>
<feature type="transmembrane region" description="Helical" evidence="12">
    <location>
        <begin position="57"/>
        <end position="75"/>
    </location>
</feature>
<evidence type="ECO:0000313" key="13">
    <source>
        <dbReference type="EMBL" id="OMO54778.1"/>
    </source>
</evidence>
<dbReference type="Pfam" id="PF03552">
    <property type="entry name" value="Cellulose_synt"/>
    <property type="match status" value="4"/>
</dbReference>
<dbReference type="GO" id="GO:0030244">
    <property type="term" value="P:cellulose biosynthetic process"/>
    <property type="evidence" value="ECO:0007669"/>
    <property type="project" value="InterPro"/>
</dbReference>
<comment type="subcellular location">
    <subcellularLocation>
        <location evidence="1">Endomembrane system</location>
        <topology evidence="1">Multi-pass membrane protein</topology>
    </subcellularLocation>
</comment>
<dbReference type="SUPFAM" id="SSF53448">
    <property type="entry name" value="Nucleotide-diphospho-sugar transferases"/>
    <property type="match status" value="2"/>
</dbReference>
<feature type="transmembrane region" description="Helical" evidence="12">
    <location>
        <begin position="544"/>
        <end position="568"/>
    </location>
</feature>
<keyword evidence="14" id="KW-1185">Reference proteome</keyword>
<feature type="binding site" evidence="9">
    <location>
        <position position="113"/>
    </location>
    <ligand>
        <name>UDP-alpha-D-glucose</name>
        <dbReference type="ChEBI" id="CHEBI:58885"/>
    </ligand>
</feature>